<name>A0ABT2JZW7_9ACTN</name>
<protein>
    <submittedName>
        <fullName evidence="2">Uncharacterized protein</fullName>
    </submittedName>
</protein>
<gene>
    <name evidence="2" type="ORF">LHJ74_26745</name>
</gene>
<accession>A0ABT2JZW7</accession>
<sequence>MPAPPMRRAQPPRERGGRRPVTPPPAAPSLASLIPAGTIRNGTRRCFANAPVPGAPAVRARTGGPGVALASAGLDFSQAVRLGTYPVDVTR</sequence>
<reference evidence="2 3" key="1">
    <citation type="submission" date="2021-10" db="EMBL/GenBank/DDBJ databases">
        <title>Streptomyces gossypii sp. nov., isolated from soil collected from cotton field.</title>
        <authorList>
            <person name="Ge X."/>
            <person name="Chen X."/>
            <person name="Liu W."/>
        </authorList>
    </citation>
    <scope>NUCLEOTIDE SEQUENCE [LARGE SCALE GENOMIC DNA]</scope>
    <source>
        <strain evidence="2 3">N2-109</strain>
    </source>
</reference>
<dbReference type="Proteomes" id="UP001156389">
    <property type="component" value="Unassembled WGS sequence"/>
</dbReference>
<keyword evidence="3" id="KW-1185">Reference proteome</keyword>
<dbReference type="RefSeq" id="WP_260220841.1">
    <property type="nucleotide sequence ID" value="NZ_JAJAGO010000014.1"/>
</dbReference>
<evidence type="ECO:0000313" key="3">
    <source>
        <dbReference type="Proteomes" id="UP001156389"/>
    </source>
</evidence>
<dbReference type="EMBL" id="JAJAGO010000014">
    <property type="protein sequence ID" value="MCT2593462.1"/>
    <property type="molecule type" value="Genomic_DNA"/>
</dbReference>
<feature type="region of interest" description="Disordered" evidence="1">
    <location>
        <begin position="1"/>
        <end position="35"/>
    </location>
</feature>
<evidence type="ECO:0000313" key="2">
    <source>
        <dbReference type="EMBL" id="MCT2593462.1"/>
    </source>
</evidence>
<evidence type="ECO:0000256" key="1">
    <source>
        <dbReference type="SAM" id="MobiDB-lite"/>
    </source>
</evidence>
<organism evidence="2 3">
    <name type="scientific">Streptomyces gossypii</name>
    <dbReference type="NCBI Taxonomy" id="2883101"/>
    <lineage>
        <taxon>Bacteria</taxon>
        <taxon>Bacillati</taxon>
        <taxon>Actinomycetota</taxon>
        <taxon>Actinomycetes</taxon>
        <taxon>Kitasatosporales</taxon>
        <taxon>Streptomycetaceae</taxon>
        <taxon>Streptomyces</taxon>
    </lineage>
</organism>
<proteinExistence type="predicted"/>
<comment type="caution">
    <text evidence="2">The sequence shown here is derived from an EMBL/GenBank/DDBJ whole genome shotgun (WGS) entry which is preliminary data.</text>
</comment>